<dbReference type="InterPro" id="IPR041500">
    <property type="entry name" value="RecC_C"/>
</dbReference>
<organism evidence="2">
    <name type="scientific">marine sediment metagenome</name>
    <dbReference type="NCBI Taxonomy" id="412755"/>
    <lineage>
        <taxon>unclassified sequences</taxon>
        <taxon>metagenomes</taxon>
        <taxon>ecological metagenomes</taxon>
    </lineage>
</organism>
<accession>X0TDV3</accession>
<dbReference type="InterPro" id="IPR011335">
    <property type="entry name" value="Restrct_endonuc-II-like"/>
</dbReference>
<dbReference type="EMBL" id="BARS01004181">
    <property type="protein sequence ID" value="GAF74245.1"/>
    <property type="molecule type" value="Genomic_DNA"/>
</dbReference>
<protein>
    <recommendedName>
        <fullName evidence="1">RecC C-terminal domain-containing protein</fullName>
    </recommendedName>
</protein>
<dbReference type="AlphaFoldDB" id="X0TDV3"/>
<feature type="non-terminal residue" evidence="2">
    <location>
        <position position="1"/>
    </location>
</feature>
<name>X0TDV3_9ZZZZ</name>
<dbReference type="Pfam" id="PF17946">
    <property type="entry name" value="RecC_C"/>
    <property type="match status" value="1"/>
</dbReference>
<dbReference type="SUPFAM" id="SSF52980">
    <property type="entry name" value="Restriction endonuclease-like"/>
    <property type="match status" value="1"/>
</dbReference>
<gene>
    <name evidence="2" type="ORF">S01H1_08149</name>
</gene>
<evidence type="ECO:0000259" key="1">
    <source>
        <dbReference type="Pfam" id="PF17946"/>
    </source>
</evidence>
<evidence type="ECO:0000313" key="2">
    <source>
        <dbReference type="EMBL" id="GAF74245.1"/>
    </source>
</evidence>
<feature type="domain" description="RecC C-terminal" evidence="1">
    <location>
        <begin position="13"/>
        <end position="50"/>
    </location>
</feature>
<proteinExistence type="predicted"/>
<sequence length="117" mass="13708">LLIFKNTAWQFNPVDRQRKFLADLLDVFKQGLEKPLHFFPNSSLEYVQQKQLKGRPKPTALKMAQKKWLSTDFARGESDDPYYDICFKMYDPIDASFQEIAKTVFKPLLANCTEIEI</sequence>
<reference evidence="2" key="1">
    <citation type="journal article" date="2014" name="Front. Microbiol.">
        <title>High frequency of phylogenetically diverse reductive dehalogenase-homologous genes in deep subseafloor sedimentary metagenomes.</title>
        <authorList>
            <person name="Kawai M."/>
            <person name="Futagami T."/>
            <person name="Toyoda A."/>
            <person name="Takaki Y."/>
            <person name="Nishi S."/>
            <person name="Hori S."/>
            <person name="Arai W."/>
            <person name="Tsubouchi T."/>
            <person name="Morono Y."/>
            <person name="Uchiyama I."/>
            <person name="Ito T."/>
            <person name="Fujiyama A."/>
            <person name="Inagaki F."/>
            <person name="Takami H."/>
        </authorList>
    </citation>
    <scope>NUCLEOTIDE SEQUENCE</scope>
    <source>
        <strain evidence="2">Expedition CK06-06</strain>
    </source>
</reference>
<comment type="caution">
    <text evidence="2">The sequence shown here is derived from an EMBL/GenBank/DDBJ whole genome shotgun (WGS) entry which is preliminary data.</text>
</comment>